<name>A0ABM8CYM9_9NOCA</name>
<evidence type="ECO:0000313" key="1">
    <source>
        <dbReference type="EMBL" id="BDU00128.1"/>
    </source>
</evidence>
<sequence>MGDLKSAGGPSAAGPFEQGSALIETAGSAVAPPANAALALMNWQIRHLIDTKRIQQQRAEYGLARRQFGSRRDDEDHE</sequence>
<evidence type="ECO:0000313" key="2">
    <source>
        <dbReference type="Proteomes" id="UP001317870"/>
    </source>
</evidence>
<proteinExistence type="predicted"/>
<dbReference type="Proteomes" id="UP001317870">
    <property type="component" value="Chromosome"/>
</dbReference>
<dbReference type="EMBL" id="AP026978">
    <property type="protein sequence ID" value="BDU00128.1"/>
    <property type="molecule type" value="Genomic_DNA"/>
</dbReference>
<keyword evidence="2" id="KW-1185">Reference proteome</keyword>
<reference evidence="1 2" key="1">
    <citation type="submission" date="2022-11" db="EMBL/GenBank/DDBJ databases">
        <title>Genome Sequencing of Nocardia sp. ON39_IFM12276 and assembly.</title>
        <authorList>
            <person name="Shimojima M."/>
            <person name="Toyokawa M."/>
            <person name="Uesaka K."/>
        </authorList>
    </citation>
    <scope>NUCLEOTIDE SEQUENCE [LARGE SCALE GENOMIC DNA]</scope>
    <source>
        <strain evidence="1 2">IFM 12276</strain>
    </source>
</reference>
<accession>A0ABM8CYM9</accession>
<organism evidence="1 2">
    <name type="scientific">Nocardia sputorum</name>
    <dbReference type="NCBI Taxonomy" id="2984338"/>
    <lineage>
        <taxon>Bacteria</taxon>
        <taxon>Bacillati</taxon>
        <taxon>Actinomycetota</taxon>
        <taxon>Actinomycetes</taxon>
        <taxon>Mycobacteriales</taxon>
        <taxon>Nocardiaceae</taxon>
        <taxon>Nocardia</taxon>
    </lineage>
</organism>
<protein>
    <submittedName>
        <fullName evidence="1">Uncharacterized protein</fullName>
    </submittedName>
</protein>
<gene>
    <name evidence="1" type="ORF">IFM12276_31560</name>
</gene>